<protein>
    <submittedName>
        <fullName evidence="2">Uncharacterized protein</fullName>
    </submittedName>
</protein>
<reference evidence="2" key="1">
    <citation type="submission" date="2016-10" db="EMBL/GenBank/DDBJ databases">
        <authorList>
            <person name="Benchimol M."/>
            <person name="Almeida L.G."/>
            <person name="Vasconcelos A.T."/>
            <person name="Perreira-Neves A."/>
            <person name="Rosa I.A."/>
            <person name="Tasca T."/>
            <person name="Bogo M.R."/>
            <person name="de Souza W."/>
        </authorList>
    </citation>
    <scope>NUCLEOTIDE SEQUENCE [LARGE SCALE GENOMIC DNA]</scope>
    <source>
        <strain evidence="2">K</strain>
    </source>
</reference>
<keyword evidence="1" id="KW-1133">Transmembrane helix</keyword>
<keyword evidence="1" id="KW-0812">Transmembrane</keyword>
<evidence type="ECO:0000313" key="2">
    <source>
        <dbReference type="EMBL" id="OHT13836.1"/>
    </source>
</evidence>
<sequence length="968" mass="114114">MISSLAIEAIKKNVAMILNETDNEEVITFLETFDKDPSYLPTYHEIISSEENSLELHFFAFSKISNMIENISENWLYSDFVTIFDWLNEYLLNKSNFLKETDNRVFLQFINCYLVLFQNALKYYPDFKNLFTNISNFIFLYDSPNLQHQNNDIIFVALSILRELSFLFETQYRKILFDCSIRIIEHFDEPNLIMLGLETVSKLNEFLIASHFPLFFELSLKVPNFEICLQICEKCLTEGQESDFIDIIDLIEDKMYVDLNDPQSLLKFHYLIKFIHILFSKNIDFTDVFIENLERFTVDSLKLNMVLLSPESTILLMNIWKNFRLKPKKIIRESYLNSIFESIGNDTNKFSDIFLLNESNYSIFITILPSIFRNSLSTLIFYMVSSIYNNMKKGVHSSDEANQYLDSRTIIDNINLSVFIRILTQIIKYQIALEGNNIKLGTINIIFSICKASFELTDIVLLSILLFFNFFVSINSYLLINRIGNFEYEDKIETILHETFYVLKNHQSNKALCDLAIRIISKIVKKKEIFFDLSFMRNEEIDFDLIHNFQNASAFSEYVLADFIPLNDYNILFQHLAKAKDANEEIEIENSNYFRRIKFADIVFMQLMLYAHFCGKLKSLNQKNQSHKIHDTIHIILQNDYMNFEIHNQNTSINDENKEELKRNNYNKKMLVNYLYPTNFELLCRNASKQELQYGFLSFVKEFLLAIENSLFPNFEPVGNKIFISTTNVITQILANNENDFDLIILCFEISVLLLKSDLIEFEAFVLYNDDHYNNFLRTISTEIYHINFDSLIEYGQKTCEIISHLFKALVKNHLYYLSENFDDFYISIPSYLSKIMNFSPVQSMKIIYKIINQIVYQFGIDSRQFLSIQIDVEEFIFTLISKYLNIDENIVDLQLLCKILGEFTVLDDQVIPQIVLKVETDFPVLEKVNLEKIIEQLYKEEKTKNMEALKSLFVKLLILCKKHHIII</sequence>
<dbReference type="GeneID" id="94833393"/>
<dbReference type="VEuPathDB" id="TrichDB:TRFO_15972"/>
<dbReference type="AlphaFoldDB" id="A0A1J4KVR1"/>
<dbReference type="RefSeq" id="XP_068366972.1">
    <property type="nucleotide sequence ID" value="XM_068498689.1"/>
</dbReference>
<comment type="caution">
    <text evidence="2">The sequence shown here is derived from an EMBL/GenBank/DDBJ whole genome shotgun (WGS) entry which is preliminary data.</text>
</comment>
<gene>
    <name evidence="2" type="ORF">TRFO_15972</name>
</gene>
<dbReference type="EMBL" id="MLAK01000469">
    <property type="protein sequence ID" value="OHT13836.1"/>
    <property type="molecule type" value="Genomic_DNA"/>
</dbReference>
<evidence type="ECO:0000256" key="1">
    <source>
        <dbReference type="SAM" id="Phobius"/>
    </source>
</evidence>
<organism evidence="2 3">
    <name type="scientific">Tritrichomonas foetus</name>
    <dbReference type="NCBI Taxonomy" id="1144522"/>
    <lineage>
        <taxon>Eukaryota</taxon>
        <taxon>Metamonada</taxon>
        <taxon>Parabasalia</taxon>
        <taxon>Tritrichomonadida</taxon>
        <taxon>Tritrichomonadidae</taxon>
        <taxon>Tritrichomonas</taxon>
    </lineage>
</organism>
<accession>A0A1J4KVR1</accession>
<keyword evidence="1" id="KW-0472">Membrane</keyword>
<proteinExistence type="predicted"/>
<feature type="transmembrane region" description="Helical" evidence="1">
    <location>
        <begin position="459"/>
        <end position="480"/>
    </location>
</feature>
<keyword evidence="3" id="KW-1185">Reference proteome</keyword>
<name>A0A1J4KVR1_9EUKA</name>
<dbReference type="Proteomes" id="UP000179807">
    <property type="component" value="Unassembled WGS sequence"/>
</dbReference>
<feature type="transmembrane region" description="Helical" evidence="1">
    <location>
        <begin position="361"/>
        <end position="384"/>
    </location>
</feature>
<evidence type="ECO:0000313" key="3">
    <source>
        <dbReference type="Proteomes" id="UP000179807"/>
    </source>
</evidence>